<name>A0A6I4VMC4_9BACL</name>
<keyword evidence="2" id="KW-1185">Reference proteome</keyword>
<evidence type="ECO:0000313" key="1">
    <source>
        <dbReference type="EMBL" id="MXQ52789.1"/>
    </source>
</evidence>
<organism evidence="1 2">
    <name type="scientific">Shimazuella alba</name>
    <dbReference type="NCBI Taxonomy" id="2690964"/>
    <lineage>
        <taxon>Bacteria</taxon>
        <taxon>Bacillati</taxon>
        <taxon>Bacillota</taxon>
        <taxon>Bacilli</taxon>
        <taxon>Bacillales</taxon>
        <taxon>Thermoactinomycetaceae</taxon>
        <taxon>Shimazuella</taxon>
    </lineage>
</organism>
<evidence type="ECO:0008006" key="3">
    <source>
        <dbReference type="Google" id="ProtNLM"/>
    </source>
</evidence>
<dbReference type="Proteomes" id="UP000430692">
    <property type="component" value="Unassembled WGS sequence"/>
</dbReference>
<protein>
    <recommendedName>
        <fullName evidence="3">Nudix hydrolase domain-containing protein</fullName>
    </recommendedName>
</protein>
<proteinExistence type="predicted"/>
<dbReference type="AlphaFoldDB" id="A0A6I4VMC4"/>
<reference evidence="1 2" key="1">
    <citation type="submission" date="2019-12" db="EMBL/GenBank/DDBJ databases">
        <title>Whole-genome analyses of novel actinobacteria.</title>
        <authorList>
            <person name="Sahin N."/>
            <person name="Saygin H."/>
        </authorList>
    </citation>
    <scope>NUCLEOTIDE SEQUENCE [LARGE SCALE GENOMIC DNA]</scope>
    <source>
        <strain evidence="1 2">KC615</strain>
    </source>
</reference>
<evidence type="ECO:0000313" key="2">
    <source>
        <dbReference type="Proteomes" id="UP000430692"/>
    </source>
</evidence>
<accession>A0A6I4VMC4</accession>
<dbReference type="RefSeq" id="WP_160800034.1">
    <property type="nucleotide sequence ID" value="NZ_WUUL01000002.1"/>
</dbReference>
<sequence length="271" mass="30526">MSDIVIKPKRNQRIVPLPKGKKVVIDGGKRLIEYPITYSQKLTLIELENRFKGTNGVVTPVTFDTEVSRKRIVVRDGKITGQLQSACYLLKKYRGQYGLPVAQFTNEPRLVGVKRGMVDNWQDHLHFGAGGPDTRYWVLEIRGRDNLLTIPGGVLDGEHAQAKTPLDANGEAELWEETGIRPDQVTGSIQFASFEGDMGDVNWVWCGDGDSSLTISKVISGFGPKQHEETRCLVFVSQTNRGMEELSKSNWKLWPNLVELLERDYIRLNRG</sequence>
<dbReference type="EMBL" id="WUUL01000002">
    <property type="protein sequence ID" value="MXQ52789.1"/>
    <property type="molecule type" value="Genomic_DNA"/>
</dbReference>
<comment type="caution">
    <text evidence="1">The sequence shown here is derived from an EMBL/GenBank/DDBJ whole genome shotgun (WGS) entry which is preliminary data.</text>
</comment>
<gene>
    <name evidence="1" type="ORF">GSM42_03395</name>
</gene>
<dbReference type="CDD" id="cd02883">
    <property type="entry name" value="NUDIX_Hydrolase"/>
    <property type="match status" value="1"/>
</dbReference>